<keyword evidence="2" id="KW-1185">Reference proteome</keyword>
<accession>A0A660L4E9</accession>
<proteinExistence type="predicted"/>
<organism evidence="1 2">
    <name type="scientific">Solirubrobacter pauli</name>
    <dbReference type="NCBI Taxonomy" id="166793"/>
    <lineage>
        <taxon>Bacteria</taxon>
        <taxon>Bacillati</taxon>
        <taxon>Actinomycetota</taxon>
        <taxon>Thermoleophilia</taxon>
        <taxon>Solirubrobacterales</taxon>
        <taxon>Solirubrobacteraceae</taxon>
        <taxon>Solirubrobacter</taxon>
    </lineage>
</organism>
<reference evidence="1 2" key="1">
    <citation type="submission" date="2018-10" db="EMBL/GenBank/DDBJ databases">
        <title>Genomic Encyclopedia of Archaeal and Bacterial Type Strains, Phase II (KMG-II): from individual species to whole genera.</title>
        <authorList>
            <person name="Goeker M."/>
        </authorList>
    </citation>
    <scope>NUCLEOTIDE SEQUENCE [LARGE SCALE GENOMIC DNA]</scope>
    <source>
        <strain evidence="1 2">DSM 14954</strain>
    </source>
</reference>
<name>A0A660L4E9_9ACTN</name>
<comment type="caution">
    <text evidence="1">The sequence shown here is derived from an EMBL/GenBank/DDBJ whole genome shotgun (WGS) entry which is preliminary data.</text>
</comment>
<evidence type="ECO:0000313" key="2">
    <source>
        <dbReference type="Proteomes" id="UP000278962"/>
    </source>
</evidence>
<protein>
    <recommendedName>
        <fullName evidence="3">DUF5709 domain-containing protein</fullName>
    </recommendedName>
</protein>
<dbReference type="EMBL" id="RBIL01000002">
    <property type="protein sequence ID" value="RKQ87732.1"/>
    <property type="molecule type" value="Genomic_DNA"/>
</dbReference>
<gene>
    <name evidence="1" type="ORF">C8N24_5761</name>
</gene>
<dbReference type="Proteomes" id="UP000278962">
    <property type="component" value="Unassembled WGS sequence"/>
</dbReference>
<evidence type="ECO:0008006" key="3">
    <source>
        <dbReference type="Google" id="ProtNLM"/>
    </source>
</evidence>
<evidence type="ECO:0000313" key="1">
    <source>
        <dbReference type="EMBL" id="RKQ87732.1"/>
    </source>
</evidence>
<dbReference type="AlphaFoldDB" id="A0A660L4E9"/>
<dbReference type="RefSeq" id="WP_121256537.1">
    <property type="nucleotide sequence ID" value="NZ_RBIL01000002.1"/>
</dbReference>
<dbReference type="OrthoDB" id="5245005at2"/>
<sequence>MAPEWPETPDDAVDPALAPLIEAGEGESEGFELAEADLIEHAEHGDQHGTDPITRDAAAFDELLEEDFEGDDYAEADEEGDPNW</sequence>